<dbReference type="EC" id="3.4.-.-" evidence="2"/>
<evidence type="ECO:0000313" key="2">
    <source>
        <dbReference type="EMBL" id="MFC7581670.1"/>
    </source>
</evidence>
<dbReference type="GO" id="GO:0016787">
    <property type="term" value="F:hydrolase activity"/>
    <property type="evidence" value="ECO:0007669"/>
    <property type="project" value="UniProtKB-KW"/>
</dbReference>
<evidence type="ECO:0000259" key="1">
    <source>
        <dbReference type="Pfam" id="PF12697"/>
    </source>
</evidence>
<keyword evidence="3" id="KW-1185">Reference proteome</keyword>
<dbReference type="Proteomes" id="UP001596527">
    <property type="component" value="Unassembled WGS sequence"/>
</dbReference>
<evidence type="ECO:0000313" key="3">
    <source>
        <dbReference type="Proteomes" id="UP001596527"/>
    </source>
</evidence>
<gene>
    <name evidence="2" type="ORF">ACFQWG_10740</name>
</gene>
<dbReference type="InterPro" id="IPR029058">
    <property type="entry name" value="AB_hydrolase_fold"/>
</dbReference>
<dbReference type="Pfam" id="PF12697">
    <property type="entry name" value="Abhydrolase_6"/>
    <property type="match status" value="1"/>
</dbReference>
<name>A0ABW2SP91_9ACTO</name>
<organism evidence="2 3">
    <name type="scientific">Schaalia naturae</name>
    <dbReference type="NCBI Taxonomy" id="635203"/>
    <lineage>
        <taxon>Bacteria</taxon>
        <taxon>Bacillati</taxon>
        <taxon>Actinomycetota</taxon>
        <taxon>Actinomycetes</taxon>
        <taxon>Actinomycetales</taxon>
        <taxon>Actinomycetaceae</taxon>
        <taxon>Schaalia</taxon>
    </lineage>
</organism>
<dbReference type="Gene3D" id="3.40.50.1820">
    <property type="entry name" value="alpha/beta hydrolase"/>
    <property type="match status" value="1"/>
</dbReference>
<dbReference type="InterPro" id="IPR000073">
    <property type="entry name" value="AB_hydrolase_1"/>
</dbReference>
<proteinExistence type="predicted"/>
<dbReference type="RefSeq" id="WP_380975165.1">
    <property type="nucleotide sequence ID" value="NZ_JBHTEF010000001.1"/>
</dbReference>
<feature type="domain" description="AB hydrolase-1" evidence="1">
    <location>
        <begin position="40"/>
        <end position="222"/>
    </location>
</feature>
<dbReference type="EMBL" id="JBHTEF010000001">
    <property type="protein sequence ID" value="MFC7581670.1"/>
    <property type="molecule type" value="Genomic_DNA"/>
</dbReference>
<keyword evidence="2" id="KW-0378">Hydrolase</keyword>
<dbReference type="SUPFAM" id="SSF53474">
    <property type="entry name" value="alpha/beta-Hydrolases"/>
    <property type="match status" value="1"/>
</dbReference>
<accession>A0ABW2SP91</accession>
<sequence length="256" mass="27730">MSDVRIRTPRGLTLAGTFTNPVDAVDAAVLFSHSFLANRHSGDHFDRLARVYRAAGYATLEFDYSGHGESDDDIITSESQVEDLRAASGWLADQGFDRQLIHGHSFGAVTALLARPPAAATMVLSGAVTGPLNYDWEAIFSPVQLDELEAHGVTTIPDDSPGPRRNFTISKQTLVDLSMISTHDVLDGLGRPVLVIHDADDEQLGLVQMTEENFPRLPAGSHVEVVHGARFGAGENPKALSDLSLAWARTHLPIMR</sequence>
<reference evidence="3" key="1">
    <citation type="journal article" date="2019" name="Int. J. Syst. Evol. Microbiol.">
        <title>The Global Catalogue of Microorganisms (GCM) 10K type strain sequencing project: providing services to taxonomists for standard genome sequencing and annotation.</title>
        <authorList>
            <consortium name="The Broad Institute Genomics Platform"/>
            <consortium name="The Broad Institute Genome Sequencing Center for Infectious Disease"/>
            <person name="Wu L."/>
            <person name="Ma J."/>
        </authorList>
    </citation>
    <scope>NUCLEOTIDE SEQUENCE [LARGE SCALE GENOMIC DNA]</scope>
    <source>
        <strain evidence="3">CCUG 56698</strain>
    </source>
</reference>
<protein>
    <submittedName>
        <fullName evidence="2">Alpha/beta hydrolase family protein</fullName>
        <ecNumber evidence="2">3.4.-.-</ecNumber>
    </submittedName>
</protein>
<comment type="caution">
    <text evidence="2">The sequence shown here is derived from an EMBL/GenBank/DDBJ whole genome shotgun (WGS) entry which is preliminary data.</text>
</comment>